<dbReference type="EMBL" id="JAGFBR010000013">
    <property type="protein sequence ID" value="KAH0456852.1"/>
    <property type="molecule type" value="Genomic_DNA"/>
</dbReference>
<evidence type="ECO:0000313" key="2">
    <source>
        <dbReference type="Proteomes" id="UP000775213"/>
    </source>
</evidence>
<dbReference type="InterPro" id="IPR039312">
    <property type="entry name" value="ZPR"/>
</dbReference>
<dbReference type="PANTHER" id="PTHR33601">
    <property type="entry name" value="PROTEIN LITTLE ZIPPER 4"/>
    <property type="match status" value="1"/>
</dbReference>
<dbReference type="PANTHER" id="PTHR33601:SF1">
    <property type="entry name" value="PROTEIN LITTLE ZIPPER 4"/>
    <property type="match status" value="1"/>
</dbReference>
<gene>
    <name evidence="1" type="ORF">IEQ34_014759</name>
</gene>
<keyword evidence="2" id="KW-1185">Reference proteome</keyword>
<protein>
    <submittedName>
        <fullName evidence="1">Uncharacterized protein</fullName>
    </submittedName>
</protein>
<name>A0AAV7GKT8_DENCH</name>
<accession>A0AAV7GKT8</accession>
<dbReference type="Proteomes" id="UP000775213">
    <property type="component" value="Unassembled WGS sequence"/>
</dbReference>
<evidence type="ECO:0000313" key="1">
    <source>
        <dbReference type="EMBL" id="KAH0456852.1"/>
    </source>
</evidence>
<comment type="caution">
    <text evidence="1">The sequence shown here is derived from an EMBL/GenBank/DDBJ whole genome shotgun (WGS) entry which is preliminary data.</text>
</comment>
<dbReference type="AlphaFoldDB" id="A0AAV7GKT8"/>
<proteinExistence type="predicted"/>
<organism evidence="1 2">
    <name type="scientific">Dendrobium chrysotoxum</name>
    <name type="common">Orchid</name>
    <dbReference type="NCBI Taxonomy" id="161865"/>
    <lineage>
        <taxon>Eukaryota</taxon>
        <taxon>Viridiplantae</taxon>
        <taxon>Streptophyta</taxon>
        <taxon>Embryophyta</taxon>
        <taxon>Tracheophyta</taxon>
        <taxon>Spermatophyta</taxon>
        <taxon>Magnoliopsida</taxon>
        <taxon>Liliopsida</taxon>
        <taxon>Asparagales</taxon>
        <taxon>Orchidaceae</taxon>
        <taxon>Epidendroideae</taxon>
        <taxon>Malaxideae</taxon>
        <taxon>Dendrobiinae</taxon>
        <taxon>Dendrobium</taxon>
    </lineage>
</organism>
<sequence>MCCSQLISFGVRSSPLLLKRFLKKAKLTRFLNSKAASSITRRSMKRSQILKGEKMKMKMMNLKLYLKNKCIMEENMMLRKKALLLSQENKALLLYLQASNKSNGKFL</sequence>
<reference evidence="1 2" key="1">
    <citation type="journal article" date="2021" name="Hortic Res">
        <title>Chromosome-scale assembly of the Dendrobium chrysotoxum genome enhances the understanding of orchid evolution.</title>
        <authorList>
            <person name="Zhang Y."/>
            <person name="Zhang G.Q."/>
            <person name="Zhang D."/>
            <person name="Liu X.D."/>
            <person name="Xu X.Y."/>
            <person name="Sun W.H."/>
            <person name="Yu X."/>
            <person name="Zhu X."/>
            <person name="Wang Z.W."/>
            <person name="Zhao X."/>
            <person name="Zhong W.Y."/>
            <person name="Chen H."/>
            <person name="Yin W.L."/>
            <person name="Huang T."/>
            <person name="Niu S.C."/>
            <person name="Liu Z.J."/>
        </authorList>
    </citation>
    <scope>NUCLEOTIDE SEQUENCE [LARGE SCALE GENOMIC DNA]</scope>
    <source>
        <strain evidence="1">Lindl</strain>
    </source>
</reference>